<evidence type="ECO:0000256" key="2">
    <source>
        <dbReference type="ARBA" id="ARBA00007581"/>
    </source>
</evidence>
<dbReference type="RefSeq" id="WP_188252592.1">
    <property type="nucleotide sequence ID" value="NZ_JABVCF010000001.1"/>
</dbReference>
<comment type="caution">
    <text evidence="7">The sequence shown here is derived from an EMBL/GenBank/DDBJ whole genome shotgun (WGS) entry which is preliminary data.</text>
</comment>
<keyword evidence="3" id="KW-0479">Metal-binding</keyword>
<comment type="similarity">
    <text evidence="2">Belongs to the DODA-type extradiol aromatic ring-opening dioxygenase family.</text>
</comment>
<feature type="domain" description="Extradiol ring-cleavage dioxygenase class III enzyme subunit B" evidence="6">
    <location>
        <begin position="35"/>
        <end position="247"/>
    </location>
</feature>
<evidence type="ECO:0000256" key="4">
    <source>
        <dbReference type="ARBA" id="ARBA00022833"/>
    </source>
</evidence>
<dbReference type="GO" id="GO:0008198">
    <property type="term" value="F:ferrous iron binding"/>
    <property type="evidence" value="ECO:0007669"/>
    <property type="project" value="InterPro"/>
</dbReference>
<dbReference type="SUPFAM" id="SSF53213">
    <property type="entry name" value="LigB-like"/>
    <property type="match status" value="1"/>
</dbReference>
<gene>
    <name evidence="7" type="ORF">KEU06_00040</name>
</gene>
<dbReference type="GO" id="GO:0008270">
    <property type="term" value="F:zinc ion binding"/>
    <property type="evidence" value="ECO:0007669"/>
    <property type="project" value="InterPro"/>
</dbReference>
<evidence type="ECO:0000313" key="7">
    <source>
        <dbReference type="EMBL" id="MBS3647016.1"/>
    </source>
</evidence>
<dbReference type="PANTHER" id="PTHR30096:SF0">
    <property type="entry name" value="4,5-DOPA DIOXYGENASE EXTRADIOL-LIKE PROTEIN"/>
    <property type="match status" value="1"/>
</dbReference>
<name>A0A942I7F0_9HYPH</name>
<comment type="cofactor">
    <cofactor evidence="1">
        <name>Zn(2+)</name>
        <dbReference type="ChEBI" id="CHEBI:29105"/>
    </cofactor>
</comment>
<evidence type="ECO:0000256" key="3">
    <source>
        <dbReference type="ARBA" id="ARBA00022723"/>
    </source>
</evidence>
<evidence type="ECO:0000256" key="5">
    <source>
        <dbReference type="ARBA" id="ARBA00023002"/>
    </source>
</evidence>
<organism evidence="7 8">
    <name type="scientific">Pseudaminobacter soli</name>
    <name type="common">ex Zhang et al. 2022</name>
    <dbReference type="NCBI Taxonomy" id="2831468"/>
    <lineage>
        <taxon>Bacteria</taxon>
        <taxon>Pseudomonadati</taxon>
        <taxon>Pseudomonadota</taxon>
        <taxon>Alphaproteobacteria</taxon>
        <taxon>Hyphomicrobiales</taxon>
        <taxon>Phyllobacteriaceae</taxon>
        <taxon>Pseudaminobacter</taxon>
    </lineage>
</organism>
<dbReference type="GO" id="GO:0016702">
    <property type="term" value="F:oxidoreductase activity, acting on single donors with incorporation of molecular oxygen, incorporation of two atoms of oxygen"/>
    <property type="evidence" value="ECO:0007669"/>
    <property type="project" value="UniProtKB-ARBA"/>
</dbReference>
<accession>A0A942I7F0</accession>
<dbReference type="PANTHER" id="PTHR30096">
    <property type="entry name" value="4,5-DOPA DIOXYGENASE EXTRADIOL-LIKE PROTEIN"/>
    <property type="match status" value="1"/>
</dbReference>
<reference evidence="7" key="1">
    <citation type="submission" date="2021-04" db="EMBL/GenBank/DDBJ databases">
        <title>Pseudaminobacter soli sp. nov., isolated from paddy soil contaminated by heavy metals.</title>
        <authorList>
            <person name="Zhang K."/>
        </authorList>
    </citation>
    <scope>NUCLEOTIDE SEQUENCE</scope>
    <source>
        <strain evidence="7">19-2017</strain>
    </source>
</reference>
<dbReference type="CDD" id="cd07363">
    <property type="entry name" value="45_DOPA_Dioxygenase"/>
    <property type="match status" value="1"/>
</dbReference>
<keyword evidence="8" id="KW-1185">Reference proteome</keyword>
<dbReference type="EMBL" id="JAGWCR010000001">
    <property type="protein sequence ID" value="MBS3647016.1"/>
    <property type="molecule type" value="Genomic_DNA"/>
</dbReference>
<sequence length="265" mass="28875">MTVMPTLFISHGGPNIVLADTPARHYLEQIPSLLPRPRAIVINSAHFETDGVAVVTDPAPGMIYDFGGFAPELYQMTYPAPGDPALAKQVLGLLDQAGLAPHRISQRGYDHGTWTPLKLAYPDADIPVVQISIDPTRDAAWHLSIGRALAPLREEGVLVIGSGHITHNLRAYFSVLRQGANPDPALAGKVKAFTDWFADKLAAGDTEALLDWKRRAPYPAENHPTDEHLMPIFFAYGAAGEKGRGTRTHDSVDDGFFANDSYLFQ</sequence>
<dbReference type="PIRSF" id="PIRSF006157">
    <property type="entry name" value="Doxgns_DODA"/>
    <property type="match status" value="1"/>
</dbReference>
<dbReference type="InterPro" id="IPR014436">
    <property type="entry name" value="Extradiol_dOase_DODA"/>
</dbReference>
<keyword evidence="7" id="KW-0223">Dioxygenase</keyword>
<dbReference type="InterPro" id="IPR004183">
    <property type="entry name" value="Xdiol_dOase_suB"/>
</dbReference>
<evidence type="ECO:0000256" key="1">
    <source>
        <dbReference type="ARBA" id="ARBA00001947"/>
    </source>
</evidence>
<dbReference type="Proteomes" id="UP000680348">
    <property type="component" value="Unassembled WGS sequence"/>
</dbReference>
<proteinExistence type="inferred from homology"/>
<dbReference type="AlphaFoldDB" id="A0A942I7F0"/>
<keyword evidence="4" id="KW-0862">Zinc</keyword>
<keyword evidence="5" id="KW-0560">Oxidoreductase</keyword>
<dbReference type="Pfam" id="PF02900">
    <property type="entry name" value="LigB"/>
    <property type="match status" value="1"/>
</dbReference>
<protein>
    <submittedName>
        <fullName evidence="7">Dioxygenase</fullName>
    </submittedName>
</protein>
<evidence type="ECO:0000259" key="6">
    <source>
        <dbReference type="Pfam" id="PF02900"/>
    </source>
</evidence>
<evidence type="ECO:0000313" key="8">
    <source>
        <dbReference type="Proteomes" id="UP000680348"/>
    </source>
</evidence>
<dbReference type="Gene3D" id="3.40.830.10">
    <property type="entry name" value="LigB-like"/>
    <property type="match status" value="1"/>
</dbReference>